<sequence>MERFIDLLGRERFDKEASLIYRVPVDMLPKIKMLDKSTEKVEEVIDFEHEDMQKLIIEFIEHHKSKQVPRLKQLKRYMLADNNIKYRPPKPNGRSDNRIASDFANFIVSFKLGVLLGNPLKYTGDKAITDKIEQFSSQTNEDYHNQLMGHDTFGFGRAYEWIGRDEFGKETLAKFNVEQTFIIYDNTKDKNSICGVHYYEDKFLDKQWTRIELYTNTGFNYFLRAENNNLTEAKLEENGIVESYFDTVQINEWINNEERLSDFENVLDSIDAYDLSRSEMANFQQDTSEAYLVIKGNPDTGQDETGDNSKLELFKAMQEARMLVLGDKKIYEGVAGAEPDAYYLKKEYDVQGIEANDSRTVADILRFTSLIDFTDENIGSNQSGIGFRFKGWGSDNDRKNKERMVKKALMRRLRLLTHSWSIKDNLTQSNKLVDKIKSMFTNDEGQKENLYNKINEVQIKFTPNVPQSDEEIMTVISGMNGIVSDETLCQMAEKLTGVSADEELKRLKKQDSKTSIFDQDKQPSENETDTEVHETNEEVTNAQD</sequence>
<evidence type="ECO:0000313" key="2">
    <source>
        <dbReference type="EMBL" id="PLW58937.1"/>
    </source>
</evidence>
<feature type="compositionally biased region" description="Basic and acidic residues" evidence="1">
    <location>
        <begin position="507"/>
        <end position="536"/>
    </location>
</feature>
<dbReference type="InterPro" id="IPR006428">
    <property type="entry name" value="Portal_SPP1-type"/>
</dbReference>
<organism evidence="2 3">
    <name type="scientific">Lactococcus lactis subsp. lactis</name>
    <name type="common">Streptococcus lactis</name>
    <dbReference type="NCBI Taxonomy" id="1360"/>
    <lineage>
        <taxon>Bacteria</taxon>
        <taxon>Bacillati</taxon>
        <taxon>Bacillota</taxon>
        <taxon>Bacilli</taxon>
        <taxon>Lactobacillales</taxon>
        <taxon>Streptococcaceae</taxon>
        <taxon>Lactococcus</taxon>
    </lineage>
</organism>
<comment type="caution">
    <text evidence="2">The sequence shown here is derived from an EMBL/GenBank/DDBJ whole genome shotgun (WGS) entry which is preliminary data.</text>
</comment>
<dbReference type="InterPro" id="IPR021145">
    <property type="entry name" value="Portal_protein_SPP1_Gp6-like"/>
</dbReference>
<feature type="region of interest" description="Disordered" evidence="1">
    <location>
        <begin position="507"/>
        <end position="544"/>
    </location>
</feature>
<dbReference type="AlphaFoldDB" id="A0A2N5W9M3"/>
<dbReference type="Pfam" id="PF05133">
    <property type="entry name" value="SPP1_portal"/>
    <property type="match status" value="1"/>
</dbReference>
<dbReference type="EMBL" id="PKRZ01000002">
    <property type="protein sequence ID" value="PLW58937.1"/>
    <property type="molecule type" value="Genomic_DNA"/>
</dbReference>
<reference evidence="3" key="1">
    <citation type="submission" date="2016-08" db="EMBL/GenBank/DDBJ databases">
        <title>Comparative genomics of Lactococcus lactis strain WFLU12 isolated from the gastrointestinal tract of wild olive flounder (Paralichythys olivaceus).</title>
        <authorList>
            <person name="Nguyen T.L."/>
            <person name="Kim D.-H."/>
        </authorList>
    </citation>
    <scope>NUCLEOTIDE SEQUENCE [LARGE SCALE GENOMIC DNA]</scope>
    <source>
        <strain evidence="3">WFLU12</strain>
    </source>
</reference>
<gene>
    <name evidence="2" type="ORF">CYU10_002328</name>
</gene>
<name>A0A2N5W9M3_LACLL</name>
<evidence type="ECO:0000313" key="3">
    <source>
        <dbReference type="Proteomes" id="UP000234865"/>
    </source>
</evidence>
<dbReference type="RefSeq" id="WP_095586976.1">
    <property type="nucleotide sequence ID" value="NZ_PKRZ01000002.1"/>
</dbReference>
<protein>
    <submittedName>
        <fullName evidence="2">Phage portal protein, SPP1 family</fullName>
    </submittedName>
</protein>
<proteinExistence type="predicted"/>
<evidence type="ECO:0000256" key="1">
    <source>
        <dbReference type="SAM" id="MobiDB-lite"/>
    </source>
</evidence>
<accession>A0A2N5W9M3</accession>
<dbReference type="Proteomes" id="UP000234865">
    <property type="component" value="Unassembled WGS sequence"/>
</dbReference>
<dbReference type="NCBIfam" id="TIGR01538">
    <property type="entry name" value="portal_SPP1"/>
    <property type="match status" value="1"/>
</dbReference>